<evidence type="ECO:0000313" key="2">
    <source>
        <dbReference type="EMBL" id="TWO71135.1"/>
    </source>
</evidence>
<protein>
    <submittedName>
        <fullName evidence="2">Type II toxin-antitoxin system Phd/YefM family antitoxin</fullName>
    </submittedName>
</protein>
<dbReference type="Proteomes" id="UP000318199">
    <property type="component" value="Unassembled WGS sequence"/>
</dbReference>
<comment type="caution">
    <text evidence="2">The sequence shown here is derived from an EMBL/GenBank/DDBJ whole genome shotgun (WGS) entry which is preliminary data.</text>
</comment>
<proteinExistence type="inferred from homology"/>
<dbReference type="InterPro" id="IPR036165">
    <property type="entry name" value="YefM-like_sf"/>
</dbReference>
<comment type="similarity">
    <text evidence="1">Belongs to the phD/YefM antitoxin family.</text>
</comment>
<dbReference type="Gene3D" id="3.40.1620.10">
    <property type="entry name" value="YefM-like domain"/>
    <property type="match status" value="1"/>
</dbReference>
<evidence type="ECO:0000256" key="1">
    <source>
        <dbReference type="ARBA" id="ARBA00009981"/>
    </source>
</evidence>
<dbReference type="OrthoDB" id="5405563at2"/>
<reference evidence="2 3" key="1">
    <citation type="submission" date="2019-07" db="EMBL/GenBank/DDBJ databases">
        <title>Caenimonas sedimenti sp. nov., isolated from activated sludge.</title>
        <authorList>
            <person name="Xu J."/>
        </authorList>
    </citation>
    <scope>NUCLEOTIDE SEQUENCE [LARGE SCALE GENOMIC DNA]</scope>
    <source>
        <strain evidence="2 3">HX-9-20</strain>
    </source>
</reference>
<dbReference type="EMBL" id="VOBQ01000009">
    <property type="protein sequence ID" value="TWO71135.1"/>
    <property type="molecule type" value="Genomic_DNA"/>
</dbReference>
<evidence type="ECO:0000313" key="3">
    <source>
        <dbReference type="Proteomes" id="UP000318199"/>
    </source>
</evidence>
<organism evidence="2 3">
    <name type="scientific">Caenimonas sedimenti</name>
    <dbReference type="NCBI Taxonomy" id="2596921"/>
    <lineage>
        <taxon>Bacteria</taxon>
        <taxon>Pseudomonadati</taxon>
        <taxon>Pseudomonadota</taxon>
        <taxon>Betaproteobacteria</taxon>
        <taxon>Burkholderiales</taxon>
        <taxon>Comamonadaceae</taxon>
        <taxon>Caenimonas</taxon>
    </lineage>
</organism>
<dbReference type="RefSeq" id="WP_145893365.1">
    <property type="nucleotide sequence ID" value="NZ_VOBQ01000009.1"/>
</dbReference>
<dbReference type="AlphaFoldDB" id="A0A562ZS61"/>
<name>A0A562ZS61_9BURK</name>
<accession>A0A562ZS61</accession>
<sequence>MALRASDVVPISEARARLTELAEDVVGQGSEKLLTKNGASYVALVDARKLDYYHALEAEHAGLVLVQGALEGLEDIAAGRVLNEAELDRAVAPAPAESRNKA</sequence>
<keyword evidence="3" id="KW-1185">Reference proteome</keyword>
<gene>
    <name evidence="2" type="ORF">FN976_12550</name>
</gene>
<dbReference type="SUPFAM" id="SSF143120">
    <property type="entry name" value="YefM-like"/>
    <property type="match status" value="1"/>
</dbReference>